<name>A0A059AEQ0_EUCGR</name>
<gene>
    <name evidence="1" type="ORF">EUGRSUZ_J01910</name>
</gene>
<evidence type="ECO:0000313" key="1">
    <source>
        <dbReference type="EMBL" id="KCW52522.1"/>
    </source>
</evidence>
<dbReference type="InParanoid" id="A0A059AEQ0"/>
<dbReference type="Gramene" id="KCW52522">
    <property type="protein sequence ID" value="KCW52522"/>
    <property type="gene ID" value="EUGRSUZ_J01910"/>
</dbReference>
<reference evidence="1" key="1">
    <citation type="submission" date="2013-07" db="EMBL/GenBank/DDBJ databases">
        <title>The genome of Eucalyptus grandis.</title>
        <authorList>
            <person name="Schmutz J."/>
            <person name="Hayes R."/>
            <person name="Myburg A."/>
            <person name="Tuskan G."/>
            <person name="Grattapaglia D."/>
            <person name="Rokhsar D.S."/>
        </authorList>
    </citation>
    <scope>NUCLEOTIDE SEQUENCE</scope>
    <source>
        <tissue evidence="1">Leaf extractions</tissue>
    </source>
</reference>
<proteinExistence type="predicted"/>
<organism evidence="1">
    <name type="scientific">Eucalyptus grandis</name>
    <name type="common">Flooded gum</name>
    <dbReference type="NCBI Taxonomy" id="71139"/>
    <lineage>
        <taxon>Eukaryota</taxon>
        <taxon>Viridiplantae</taxon>
        <taxon>Streptophyta</taxon>
        <taxon>Embryophyta</taxon>
        <taxon>Tracheophyta</taxon>
        <taxon>Spermatophyta</taxon>
        <taxon>Magnoliopsida</taxon>
        <taxon>eudicotyledons</taxon>
        <taxon>Gunneridae</taxon>
        <taxon>Pentapetalae</taxon>
        <taxon>rosids</taxon>
        <taxon>malvids</taxon>
        <taxon>Myrtales</taxon>
        <taxon>Myrtaceae</taxon>
        <taxon>Myrtoideae</taxon>
        <taxon>Eucalypteae</taxon>
        <taxon>Eucalyptus</taxon>
    </lineage>
</organism>
<dbReference type="AlphaFoldDB" id="A0A059AEQ0"/>
<accession>A0A059AEQ0</accession>
<dbReference type="EMBL" id="KK198762">
    <property type="protein sequence ID" value="KCW52522.1"/>
    <property type="molecule type" value="Genomic_DNA"/>
</dbReference>
<sequence>MTREDLLSDEEGNCHHKHRASDIDGSTLIGCAESDIFIKKESFNRLDVLLTRTTYKGGWSLISQVSMNENAP</sequence>
<protein>
    <submittedName>
        <fullName evidence="1">Uncharacterized protein</fullName>
    </submittedName>
</protein>